<evidence type="ECO:0000256" key="6">
    <source>
        <dbReference type="ARBA" id="ARBA00022840"/>
    </source>
</evidence>
<evidence type="ECO:0000256" key="3">
    <source>
        <dbReference type="ARBA" id="ARBA00022723"/>
    </source>
</evidence>
<dbReference type="PANTHER" id="PTHR43210">
    <property type="entry name" value="DETHIOBIOTIN SYNTHETASE"/>
    <property type="match status" value="1"/>
</dbReference>
<dbReference type="SUPFAM" id="SSF52540">
    <property type="entry name" value="P-loop containing nucleoside triphosphate hydrolases"/>
    <property type="match status" value="1"/>
</dbReference>
<dbReference type="CDD" id="cd03109">
    <property type="entry name" value="DTBS"/>
    <property type="match status" value="1"/>
</dbReference>
<keyword evidence="5 9" id="KW-0093">Biotin biosynthesis</keyword>
<dbReference type="InterPro" id="IPR027417">
    <property type="entry name" value="P-loop_NTPase"/>
</dbReference>
<comment type="subcellular location">
    <subcellularLocation>
        <location evidence="9">Cytoplasm</location>
    </subcellularLocation>
</comment>
<dbReference type="GO" id="GO:0042803">
    <property type="term" value="F:protein homodimerization activity"/>
    <property type="evidence" value="ECO:0007669"/>
    <property type="project" value="UniProtKB-ARBA"/>
</dbReference>
<evidence type="ECO:0000256" key="9">
    <source>
        <dbReference type="HAMAP-Rule" id="MF_00336"/>
    </source>
</evidence>
<dbReference type="NCBIfam" id="TIGR00347">
    <property type="entry name" value="bioD"/>
    <property type="match status" value="1"/>
</dbReference>
<dbReference type="PIRSF" id="PIRSF006755">
    <property type="entry name" value="DTB_synth"/>
    <property type="match status" value="1"/>
</dbReference>
<feature type="binding site" evidence="9">
    <location>
        <position position="57"/>
    </location>
    <ligand>
        <name>Mg(2+)</name>
        <dbReference type="ChEBI" id="CHEBI:18420"/>
    </ligand>
</feature>
<evidence type="ECO:0000256" key="5">
    <source>
        <dbReference type="ARBA" id="ARBA00022756"/>
    </source>
</evidence>
<evidence type="ECO:0000313" key="10">
    <source>
        <dbReference type="EMBL" id="MBT0665778.1"/>
    </source>
</evidence>
<dbReference type="HAMAP" id="MF_00336">
    <property type="entry name" value="BioD"/>
    <property type="match status" value="1"/>
</dbReference>
<dbReference type="Proteomes" id="UP000811899">
    <property type="component" value="Unassembled WGS sequence"/>
</dbReference>
<evidence type="ECO:0000256" key="2">
    <source>
        <dbReference type="ARBA" id="ARBA00022598"/>
    </source>
</evidence>
<evidence type="ECO:0000256" key="1">
    <source>
        <dbReference type="ARBA" id="ARBA00022490"/>
    </source>
</evidence>
<keyword evidence="11" id="KW-1185">Reference proteome</keyword>
<dbReference type="InterPro" id="IPR004472">
    <property type="entry name" value="DTB_synth_BioD"/>
</dbReference>
<keyword evidence="1 9" id="KW-0963">Cytoplasm</keyword>
<feature type="binding site" evidence="9">
    <location>
        <position position="118"/>
    </location>
    <ligand>
        <name>Mg(2+)</name>
        <dbReference type="ChEBI" id="CHEBI:18420"/>
    </ligand>
</feature>
<comment type="catalytic activity">
    <reaction evidence="8">
        <text>(7R,8S)-8-amino-7-(carboxyamino)nonanoate + ATP = (4R,5S)-dethiobiotin + ADP + phosphate + H(+)</text>
        <dbReference type="Rhea" id="RHEA:63684"/>
        <dbReference type="ChEBI" id="CHEBI:15378"/>
        <dbReference type="ChEBI" id="CHEBI:30616"/>
        <dbReference type="ChEBI" id="CHEBI:43474"/>
        <dbReference type="ChEBI" id="CHEBI:149470"/>
        <dbReference type="ChEBI" id="CHEBI:149473"/>
        <dbReference type="ChEBI" id="CHEBI:456216"/>
    </reaction>
</comment>
<keyword evidence="7 9" id="KW-0460">Magnesium</keyword>
<dbReference type="PANTHER" id="PTHR43210:SF2">
    <property type="entry name" value="ATP-DEPENDENT DETHIOBIOTIN SYNTHETASE BIOD 2"/>
    <property type="match status" value="1"/>
</dbReference>
<keyword evidence="2 9" id="KW-0436">Ligase</keyword>
<evidence type="ECO:0000256" key="4">
    <source>
        <dbReference type="ARBA" id="ARBA00022741"/>
    </source>
</evidence>
<dbReference type="GO" id="GO:0005524">
    <property type="term" value="F:ATP binding"/>
    <property type="evidence" value="ECO:0007669"/>
    <property type="project" value="UniProtKB-UniRule"/>
</dbReference>
<comment type="catalytic activity">
    <reaction evidence="9">
        <text>(7R,8S)-7,8-diammoniononanoate + CO2 + ATP = (4R,5S)-dethiobiotin + ADP + phosphate + 3 H(+)</text>
        <dbReference type="Rhea" id="RHEA:15805"/>
        <dbReference type="ChEBI" id="CHEBI:15378"/>
        <dbReference type="ChEBI" id="CHEBI:16526"/>
        <dbReference type="ChEBI" id="CHEBI:30616"/>
        <dbReference type="ChEBI" id="CHEBI:43474"/>
        <dbReference type="ChEBI" id="CHEBI:149469"/>
        <dbReference type="ChEBI" id="CHEBI:149473"/>
        <dbReference type="ChEBI" id="CHEBI:456216"/>
        <dbReference type="EC" id="6.3.3.3"/>
    </reaction>
</comment>
<dbReference type="EMBL" id="JAHCVJ010000007">
    <property type="protein sequence ID" value="MBT0665778.1"/>
    <property type="molecule type" value="Genomic_DNA"/>
</dbReference>
<accession>A0AAW4L489</accession>
<evidence type="ECO:0000256" key="8">
    <source>
        <dbReference type="ARBA" id="ARBA00047386"/>
    </source>
</evidence>
<feature type="binding site" evidence="9">
    <location>
        <begin position="208"/>
        <end position="210"/>
    </location>
    <ligand>
        <name>ATP</name>
        <dbReference type="ChEBI" id="CHEBI:30616"/>
    </ligand>
</feature>
<sequence>MAKAKGIFITGTDTGVGKTIAAAALARLLKTSGINVGVMKPVTSGCRVSADKLISDDAELLAWGAGISEVTSDIAPYLLREPLAPSEAALRDGTRIDFTTIIDAFNRLEQQHDFVIVEGAGGLMVPLAGGLLVADLITHLNLPALVVTRPNLGTINHTLLTTFAAKQMGINVAGIIINNFPADPDDAESYAPHMLGSLASAPILGVFPKIEATDLHLVVEQLAEAIAAHPLTRFLKEELGIDS</sequence>
<keyword evidence="6 9" id="KW-0067">ATP-binding</keyword>
<dbReference type="GO" id="GO:0000287">
    <property type="term" value="F:magnesium ion binding"/>
    <property type="evidence" value="ECO:0007669"/>
    <property type="project" value="UniProtKB-UniRule"/>
</dbReference>
<feature type="binding site" evidence="9">
    <location>
        <position position="44"/>
    </location>
    <ligand>
        <name>substrate</name>
    </ligand>
</feature>
<dbReference type="AlphaFoldDB" id="A0AAW4L489"/>
<dbReference type="GO" id="GO:0005829">
    <property type="term" value="C:cytosol"/>
    <property type="evidence" value="ECO:0007669"/>
    <property type="project" value="TreeGrafter"/>
</dbReference>
<proteinExistence type="inferred from homology"/>
<feature type="binding site" evidence="9">
    <location>
        <position position="57"/>
    </location>
    <ligand>
        <name>ATP</name>
        <dbReference type="ChEBI" id="CHEBI:30616"/>
    </ligand>
</feature>
<feature type="binding site" evidence="9">
    <location>
        <begin position="178"/>
        <end position="179"/>
    </location>
    <ligand>
        <name>ATP</name>
        <dbReference type="ChEBI" id="CHEBI:30616"/>
    </ligand>
</feature>
<organism evidence="10 11">
    <name type="scientific">Geoanaerobacter pelophilus</name>
    <dbReference type="NCBI Taxonomy" id="60036"/>
    <lineage>
        <taxon>Bacteria</taxon>
        <taxon>Pseudomonadati</taxon>
        <taxon>Thermodesulfobacteriota</taxon>
        <taxon>Desulfuromonadia</taxon>
        <taxon>Geobacterales</taxon>
        <taxon>Geobacteraceae</taxon>
        <taxon>Geoanaerobacter</taxon>
    </lineage>
</organism>
<dbReference type="RefSeq" id="WP_214172553.1">
    <property type="nucleotide sequence ID" value="NZ_JAHCVJ010000007.1"/>
</dbReference>
<dbReference type="FunFam" id="3.40.50.300:FF:000292">
    <property type="entry name" value="ATP-dependent dethiobiotin synthetase BioD"/>
    <property type="match status" value="1"/>
</dbReference>
<dbReference type="Pfam" id="PF13500">
    <property type="entry name" value="AAA_26"/>
    <property type="match status" value="1"/>
</dbReference>
<name>A0AAW4L489_9BACT</name>
<keyword evidence="4 9" id="KW-0547">Nucleotide-binding</keyword>
<comment type="function">
    <text evidence="9">Catalyzes a mechanistically unusual reaction, the ATP-dependent insertion of CO2 between the N7 and N8 nitrogen atoms of 7,8-diaminopelargonic acid (DAPA, also called 7,8-diammoniononanoate) to form a ureido ring.</text>
</comment>
<dbReference type="Gene3D" id="3.40.50.300">
    <property type="entry name" value="P-loop containing nucleotide triphosphate hydrolases"/>
    <property type="match status" value="1"/>
</dbReference>
<comment type="similarity">
    <text evidence="9">Belongs to the dethiobiotin synthetase family.</text>
</comment>
<reference evidence="10 11" key="1">
    <citation type="submission" date="2021-05" db="EMBL/GenBank/DDBJ databases">
        <title>The draft genome of Geobacter pelophilus DSM 12255.</title>
        <authorList>
            <person name="Xu Z."/>
            <person name="Masuda Y."/>
            <person name="Itoh H."/>
            <person name="Senoo K."/>
        </authorList>
    </citation>
    <scope>NUCLEOTIDE SEQUENCE [LARGE SCALE GENOMIC DNA]</scope>
    <source>
        <strain evidence="10 11">DSM 12255</strain>
    </source>
</reference>
<feature type="binding site" evidence="9">
    <location>
        <position position="19"/>
    </location>
    <ligand>
        <name>Mg(2+)</name>
        <dbReference type="ChEBI" id="CHEBI:18420"/>
    </ligand>
</feature>
<comment type="pathway">
    <text evidence="9">Cofactor biosynthesis; biotin biosynthesis; biotin from 7,8-diaminononanoate: step 1/2.</text>
</comment>
<comment type="caution">
    <text evidence="10">The sequence shown here is derived from an EMBL/GenBank/DDBJ whole genome shotgun (WGS) entry which is preliminary data.</text>
</comment>
<evidence type="ECO:0000313" key="11">
    <source>
        <dbReference type="Proteomes" id="UP000811899"/>
    </source>
</evidence>
<feature type="binding site" evidence="9">
    <location>
        <begin position="118"/>
        <end position="121"/>
    </location>
    <ligand>
        <name>ATP</name>
        <dbReference type="ChEBI" id="CHEBI:30616"/>
    </ligand>
</feature>
<feature type="active site" evidence="9">
    <location>
        <position position="40"/>
    </location>
</feature>
<evidence type="ECO:0000256" key="7">
    <source>
        <dbReference type="ARBA" id="ARBA00022842"/>
    </source>
</evidence>
<protein>
    <recommendedName>
        <fullName evidence="9">ATP-dependent dethiobiotin synthetase BioD</fullName>
        <ecNumber evidence="9">6.3.3.3</ecNumber>
    </recommendedName>
    <alternativeName>
        <fullName evidence="9">DTB synthetase</fullName>
        <shortName evidence="9">DTBS</shortName>
    </alternativeName>
    <alternativeName>
        <fullName evidence="9">Dethiobiotin synthase</fullName>
    </alternativeName>
</protein>
<keyword evidence="3 9" id="KW-0479">Metal-binding</keyword>
<dbReference type="GO" id="GO:0009102">
    <property type="term" value="P:biotin biosynthetic process"/>
    <property type="evidence" value="ECO:0007669"/>
    <property type="project" value="UniProtKB-UniRule"/>
</dbReference>
<gene>
    <name evidence="9 10" type="primary">bioD</name>
    <name evidence="10" type="ORF">KI809_15820</name>
</gene>
<comment type="subunit">
    <text evidence="9">Homodimer.</text>
</comment>
<dbReference type="EC" id="6.3.3.3" evidence="9"/>
<dbReference type="GO" id="GO:0004141">
    <property type="term" value="F:dethiobiotin synthase activity"/>
    <property type="evidence" value="ECO:0007669"/>
    <property type="project" value="UniProtKB-UniRule"/>
</dbReference>
<comment type="cofactor">
    <cofactor evidence="9">
        <name>Mg(2+)</name>
        <dbReference type="ChEBI" id="CHEBI:18420"/>
    </cofactor>
</comment>
<feature type="binding site" evidence="9">
    <location>
        <begin position="15"/>
        <end position="20"/>
    </location>
    <ligand>
        <name>ATP</name>
        <dbReference type="ChEBI" id="CHEBI:30616"/>
    </ligand>
</feature>
<comment type="caution">
    <text evidence="9">Lacks conserved residue(s) required for the propagation of feature annotation.</text>
</comment>